<comment type="similarity">
    <text evidence="7">Belongs to the glycosyl hydrolase 24 family.</text>
</comment>
<dbReference type="EC" id="3.2.1.17" evidence="7"/>
<sequence length="295" mass="31427">MVRRISAEGLAFIKQWEGLRLKAYQDEAGVWTIGYGHTSRAGAPAVTKGMTITEAQANQILLKDLAKFEARVSSLVKVPVNDFQYATLVAFDLNIGALHASTLLLKLNDGNYSAVPGELAKWVYTTDPRSKKKIKSKGLINRRAAEAGLWVKTDFVSSSSVNAVPAKTATQELVTKENIGWLAGLGLPFGSIFTASGPMGYAIAAISVLAFIGLGIFLFKRWQDAKATTKPIDTSAAEAAAQREQDIADAVAAALAAHGIGEVAPDTQPEDPFTFTEADLQDEHTDPVPAAEPVG</sequence>
<dbReference type="GO" id="GO:0009253">
    <property type="term" value="P:peptidoglycan catabolic process"/>
    <property type="evidence" value="ECO:0007669"/>
    <property type="project" value="InterPro"/>
</dbReference>
<dbReference type="AlphaFoldDB" id="A0A8I0NAQ7"/>
<keyword evidence="3 7" id="KW-0081">Bacteriolytic enzyme</keyword>
<evidence type="ECO:0000256" key="6">
    <source>
        <dbReference type="ARBA" id="ARBA00023295"/>
    </source>
</evidence>
<dbReference type="InterPro" id="IPR051018">
    <property type="entry name" value="Bacteriophage_GH24"/>
</dbReference>
<dbReference type="InterPro" id="IPR034690">
    <property type="entry name" value="Endolysin_T4_type"/>
</dbReference>
<name>A0A8I0NAQ7_BRUAN</name>
<dbReference type="GO" id="GO:0016998">
    <property type="term" value="P:cell wall macromolecule catabolic process"/>
    <property type="evidence" value="ECO:0007669"/>
    <property type="project" value="InterPro"/>
</dbReference>
<evidence type="ECO:0000256" key="2">
    <source>
        <dbReference type="ARBA" id="ARBA00022529"/>
    </source>
</evidence>
<proteinExistence type="inferred from homology"/>
<dbReference type="GO" id="GO:0031640">
    <property type="term" value="P:killing of cells of another organism"/>
    <property type="evidence" value="ECO:0007669"/>
    <property type="project" value="UniProtKB-KW"/>
</dbReference>
<gene>
    <name evidence="10" type="ORF">IH622_22985</name>
</gene>
<evidence type="ECO:0000256" key="5">
    <source>
        <dbReference type="ARBA" id="ARBA00023200"/>
    </source>
</evidence>
<evidence type="ECO:0000256" key="4">
    <source>
        <dbReference type="ARBA" id="ARBA00022801"/>
    </source>
</evidence>
<evidence type="ECO:0000256" key="1">
    <source>
        <dbReference type="ARBA" id="ARBA00000632"/>
    </source>
</evidence>
<evidence type="ECO:0000256" key="9">
    <source>
        <dbReference type="SAM" id="Phobius"/>
    </source>
</evidence>
<feature type="region of interest" description="Disordered" evidence="8">
    <location>
        <begin position="261"/>
        <end position="295"/>
    </location>
</feature>
<reference evidence="10" key="2">
    <citation type="submission" date="2020-10" db="EMBL/GenBank/DDBJ databases">
        <title>Enrichment of novel Verrucomicrobia, Bacteroidetes and Krumholzibacteria in an oxygen-limited, methane- and iron-fed bioreactor inoculated with Bothnian Sea sediments.</title>
        <authorList>
            <person name="Martins P.D."/>
            <person name="de Jong A."/>
            <person name="Lenstra W.K."/>
            <person name="van Helmond N.A.G.M."/>
            <person name="Slomp C.P."/>
            <person name="Jetten M.S.M."/>
            <person name="Welte C.U."/>
            <person name="Rasigraf O."/>
        </authorList>
    </citation>
    <scope>NUCLEOTIDE SEQUENCE</scope>
    <source>
        <strain evidence="10">MAG47</strain>
    </source>
</reference>
<reference evidence="10" key="1">
    <citation type="submission" date="2020-09" db="EMBL/GenBank/DDBJ databases">
        <authorList>
            <person name="Dalcin Martins P."/>
        </authorList>
    </citation>
    <scope>NUCLEOTIDE SEQUENCE</scope>
    <source>
        <strain evidence="10">MAG47</strain>
    </source>
</reference>
<comment type="catalytic activity">
    <reaction evidence="1 7">
        <text>Hydrolysis of (1-&gt;4)-beta-linkages between N-acetylmuramic acid and N-acetyl-D-glucosamine residues in a peptidoglycan and between N-acetyl-D-glucosamine residues in chitodextrins.</text>
        <dbReference type="EC" id="3.2.1.17"/>
    </reaction>
</comment>
<comment type="caution">
    <text evidence="10">The sequence shown here is derived from an EMBL/GenBank/DDBJ whole genome shotgun (WGS) entry which is preliminary data.</text>
</comment>
<dbReference type="InterPro" id="IPR033907">
    <property type="entry name" value="Endolysin_autolysin"/>
</dbReference>
<evidence type="ECO:0000256" key="8">
    <source>
        <dbReference type="SAM" id="MobiDB-lite"/>
    </source>
</evidence>
<protein>
    <recommendedName>
        <fullName evidence="7">Lysozyme</fullName>
        <ecNumber evidence="7">3.2.1.17</ecNumber>
    </recommendedName>
</protein>
<evidence type="ECO:0000313" key="10">
    <source>
        <dbReference type="EMBL" id="MBE0563662.1"/>
    </source>
</evidence>
<dbReference type="CDD" id="cd00737">
    <property type="entry name" value="lyz_endolysin_autolysin"/>
    <property type="match status" value="1"/>
</dbReference>
<feature type="transmembrane region" description="Helical" evidence="9">
    <location>
        <begin position="199"/>
        <end position="219"/>
    </location>
</feature>
<evidence type="ECO:0000313" key="11">
    <source>
        <dbReference type="Proteomes" id="UP000642265"/>
    </source>
</evidence>
<dbReference type="InterPro" id="IPR023346">
    <property type="entry name" value="Lysozyme-like_dom_sf"/>
</dbReference>
<keyword evidence="9" id="KW-1133">Transmembrane helix</keyword>
<evidence type="ECO:0000256" key="7">
    <source>
        <dbReference type="RuleBase" id="RU003788"/>
    </source>
</evidence>
<dbReference type="Gene3D" id="1.10.530.40">
    <property type="match status" value="1"/>
</dbReference>
<dbReference type="GO" id="GO:0042742">
    <property type="term" value="P:defense response to bacterium"/>
    <property type="evidence" value="ECO:0007669"/>
    <property type="project" value="UniProtKB-KW"/>
</dbReference>
<dbReference type="Pfam" id="PF00959">
    <property type="entry name" value="Phage_lysozyme"/>
    <property type="match status" value="1"/>
</dbReference>
<evidence type="ECO:0000256" key="3">
    <source>
        <dbReference type="ARBA" id="ARBA00022638"/>
    </source>
</evidence>
<dbReference type="PANTHER" id="PTHR38107:SF3">
    <property type="entry name" value="LYSOZYME RRRD-RELATED"/>
    <property type="match status" value="1"/>
</dbReference>
<dbReference type="SUPFAM" id="SSF53955">
    <property type="entry name" value="Lysozyme-like"/>
    <property type="match status" value="1"/>
</dbReference>
<dbReference type="PANTHER" id="PTHR38107">
    <property type="match status" value="1"/>
</dbReference>
<dbReference type="InterPro" id="IPR023347">
    <property type="entry name" value="Lysozyme_dom_sf"/>
</dbReference>
<dbReference type="GO" id="GO:0003796">
    <property type="term" value="F:lysozyme activity"/>
    <property type="evidence" value="ECO:0007669"/>
    <property type="project" value="UniProtKB-EC"/>
</dbReference>
<keyword evidence="4 7" id="KW-0378">Hydrolase</keyword>
<keyword evidence="9" id="KW-0472">Membrane</keyword>
<organism evidence="10 11">
    <name type="scientific">Brucella anthropi</name>
    <name type="common">Ochrobactrum anthropi</name>
    <dbReference type="NCBI Taxonomy" id="529"/>
    <lineage>
        <taxon>Bacteria</taxon>
        <taxon>Pseudomonadati</taxon>
        <taxon>Pseudomonadota</taxon>
        <taxon>Alphaproteobacteria</taxon>
        <taxon>Hyphomicrobiales</taxon>
        <taxon>Brucellaceae</taxon>
        <taxon>Brucella/Ochrobactrum group</taxon>
        <taxon>Brucella</taxon>
    </lineage>
</organism>
<keyword evidence="9" id="KW-0812">Transmembrane</keyword>
<keyword evidence="6 7" id="KW-0326">Glycosidase</keyword>
<keyword evidence="5" id="KW-1035">Host cytoplasm</keyword>
<accession>A0A8I0NAQ7</accession>
<dbReference type="HAMAP" id="MF_04110">
    <property type="entry name" value="ENDOLYSIN_T4"/>
    <property type="match status" value="1"/>
</dbReference>
<dbReference type="EMBL" id="JACZKO010000063">
    <property type="protein sequence ID" value="MBE0563662.1"/>
    <property type="molecule type" value="Genomic_DNA"/>
</dbReference>
<dbReference type="InterPro" id="IPR002196">
    <property type="entry name" value="Glyco_hydro_24"/>
</dbReference>
<dbReference type="Proteomes" id="UP000642265">
    <property type="component" value="Unassembled WGS sequence"/>
</dbReference>
<keyword evidence="2 7" id="KW-0929">Antimicrobial</keyword>